<dbReference type="AlphaFoldDB" id="A0A2A9F999"/>
<accession>A0A2A9F999</accession>
<evidence type="ECO:0000313" key="1">
    <source>
        <dbReference type="EMBL" id="PFG48007.1"/>
    </source>
</evidence>
<comment type="caution">
    <text evidence="1">The sequence shown here is derived from an EMBL/GenBank/DDBJ whole genome shotgun (WGS) entry which is preliminary data.</text>
</comment>
<proteinExistence type="predicted"/>
<sequence length="75" mass="8270">MGTGAWRAPVQAAIGNVRTPAIKDELINTSTIKDIAPLLEHRAKTRRAKPCALATGMFRLDRVIQQETPCRQEVS</sequence>
<evidence type="ECO:0000313" key="2">
    <source>
        <dbReference type="Proteomes" id="UP000243542"/>
    </source>
</evidence>
<name>A0A2A9F999_9PSEU</name>
<dbReference type="Proteomes" id="UP000243542">
    <property type="component" value="Unassembled WGS sequence"/>
</dbReference>
<gene>
    <name evidence="1" type="ORF">ATK36_3075</name>
</gene>
<keyword evidence="2" id="KW-1185">Reference proteome</keyword>
<dbReference type="RefSeq" id="WP_141544445.1">
    <property type="nucleotide sequence ID" value="NZ_JBIAKZ010000017.1"/>
</dbReference>
<organism evidence="1 2">
    <name type="scientific">Amycolatopsis sulphurea</name>
    <dbReference type="NCBI Taxonomy" id="76022"/>
    <lineage>
        <taxon>Bacteria</taxon>
        <taxon>Bacillati</taxon>
        <taxon>Actinomycetota</taxon>
        <taxon>Actinomycetes</taxon>
        <taxon>Pseudonocardiales</taxon>
        <taxon>Pseudonocardiaceae</taxon>
        <taxon>Amycolatopsis</taxon>
    </lineage>
</organism>
<dbReference type="EMBL" id="PDJK01000002">
    <property type="protein sequence ID" value="PFG48007.1"/>
    <property type="molecule type" value="Genomic_DNA"/>
</dbReference>
<reference evidence="1 2" key="1">
    <citation type="submission" date="2017-10" db="EMBL/GenBank/DDBJ databases">
        <title>Sequencing the genomes of 1000 actinobacteria strains.</title>
        <authorList>
            <person name="Klenk H.-P."/>
        </authorList>
    </citation>
    <scope>NUCLEOTIDE SEQUENCE [LARGE SCALE GENOMIC DNA]</scope>
    <source>
        <strain evidence="1 2">DSM 46092</strain>
    </source>
</reference>
<protein>
    <submittedName>
        <fullName evidence="1">Uncharacterized protein</fullName>
    </submittedName>
</protein>